<feature type="compositionally biased region" description="Basic and acidic residues" evidence="1">
    <location>
        <begin position="80"/>
        <end position="89"/>
    </location>
</feature>
<dbReference type="PANTHER" id="PTHR37540:SF5">
    <property type="entry name" value="TRANSCRIPTION FACTOR DOMAIN-CONTAINING PROTEIN"/>
    <property type="match status" value="1"/>
</dbReference>
<name>A0A6A6D379_ZASCE</name>
<dbReference type="OrthoDB" id="4159781at2759"/>
<protein>
    <submittedName>
        <fullName evidence="2">Uncharacterized protein</fullName>
    </submittedName>
</protein>
<dbReference type="RefSeq" id="XP_033673478.1">
    <property type="nucleotide sequence ID" value="XM_033804233.1"/>
</dbReference>
<evidence type="ECO:0000313" key="3">
    <source>
        <dbReference type="Proteomes" id="UP000799537"/>
    </source>
</evidence>
<gene>
    <name evidence="2" type="ORF">M409DRAFT_17820</name>
</gene>
<dbReference type="Proteomes" id="UP000799537">
    <property type="component" value="Unassembled WGS sequence"/>
</dbReference>
<proteinExistence type="predicted"/>
<feature type="compositionally biased region" description="Basic and acidic residues" evidence="1">
    <location>
        <begin position="138"/>
        <end position="149"/>
    </location>
</feature>
<keyword evidence="3" id="KW-1185">Reference proteome</keyword>
<organism evidence="2 3">
    <name type="scientific">Zasmidium cellare ATCC 36951</name>
    <dbReference type="NCBI Taxonomy" id="1080233"/>
    <lineage>
        <taxon>Eukaryota</taxon>
        <taxon>Fungi</taxon>
        <taxon>Dikarya</taxon>
        <taxon>Ascomycota</taxon>
        <taxon>Pezizomycotina</taxon>
        <taxon>Dothideomycetes</taxon>
        <taxon>Dothideomycetidae</taxon>
        <taxon>Mycosphaerellales</taxon>
        <taxon>Mycosphaerellaceae</taxon>
        <taxon>Zasmidium</taxon>
    </lineage>
</organism>
<feature type="region of interest" description="Disordered" evidence="1">
    <location>
        <begin position="368"/>
        <end position="393"/>
    </location>
</feature>
<reference evidence="2" key="1">
    <citation type="journal article" date="2020" name="Stud. Mycol.">
        <title>101 Dothideomycetes genomes: a test case for predicting lifestyles and emergence of pathogens.</title>
        <authorList>
            <person name="Haridas S."/>
            <person name="Albert R."/>
            <person name="Binder M."/>
            <person name="Bloem J."/>
            <person name="Labutti K."/>
            <person name="Salamov A."/>
            <person name="Andreopoulos B."/>
            <person name="Baker S."/>
            <person name="Barry K."/>
            <person name="Bills G."/>
            <person name="Bluhm B."/>
            <person name="Cannon C."/>
            <person name="Castanera R."/>
            <person name="Culley D."/>
            <person name="Daum C."/>
            <person name="Ezra D."/>
            <person name="Gonzalez J."/>
            <person name="Henrissat B."/>
            <person name="Kuo A."/>
            <person name="Liang C."/>
            <person name="Lipzen A."/>
            <person name="Lutzoni F."/>
            <person name="Magnuson J."/>
            <person name="Mondo S."/>
            <person name="Nolan M."/>
            <person name="Ohm R."/>
            <person name="Pangilinan J."/>
            <person name="Park H.-J."/>
            <person name="Ramirez L."/>
            <person name="Alfaro M."/>
            <person name="Sun H."/>
            <person name="Tritt A."/>
            <person name="Yoshinaga Y."/>
            <person name="Zwiers L.-H."/>
            <person name="Turgeon B."/>
            <person name="Goodwin S."/>
            <person name="Spatafora J."/>
            <person name="Crous P."/>
            <person name="Grigoriev I."/>
        </authorList>
    </citation>
    <scope>NUCLEOTIDE SEQUENCE</scope>
    <source>
        <strain evidence="2">ATCC 36951</strain>
    </source>
</reference>
<feature type="region of interest" description="Disordered" evidence="1">
    <location>
        <begin position="58"/>
        <end position="152"/>
    </location>
</feature>
<feature type="compositionally biased region" description="Basic residues" evidence="1">
    <location>
        <begin position="128"/>
        <end position="137"/>
    </location>
</feature>
<dbReference type="GeneID" id="54557505"/>
<evidence type="ECO:0000256" key="1">
    <source>
        <dbReference type="SAM" id="MobiDB-lite"/>
    </source>
</evidence>
<accession>A0A6A6D379</accession>
<dbReference type="EMBL" id="ML993581">
    <property type="protein sequence ID" value="KAF2172589.1"/>
    <property type="molecule type" value="Genomic_DNA"/>
</dbReference>
<dbReference type="AlphaFoldDB" id="A0A6A6D379"/>
<feature type="compositionally biased region" description="Low complexity" evidence="1">
    <location>
        <begin position="90"/>
        <end position="104"/>
    </location>
</feature>
<dbReference type="PANTHER" id="PTHR37540">
    <property type="entry name" value="TRANSCRIPTION FACTOR (ACR-2), PUTATIVE-RELATED-RELATED"/>
    <property type="match status" value="1"/>
</dbReference>
<sequence>MPDFIFTNADYDEEKIKASSRLAQSQASDQGFVFVNFDNGNNERQKQVAKRAVRSQATAYSHRVAPRGASKSDLNLRVQRRIEDGESSRRPSLASSGSSESKTSQIVRKRPKNTPSPGPSPVRVANISRKRKRHRFKREGSHDSVRSDRSLSPGAFETYLPNPLAMDASMRDPFGTYPVRYRSWFGQLINFWYNVVFTRSTRVLKATRSELDMYTAWSRRQELSEPALFYTALYLASGIPVAEGLFPLKAALWLRYKTVEAMKEALADPDRAMSTPVILAVGRIALHEHIYGDRALAHKVHRPAQLRMVTMRGGLANMGLPMTTVQLIVWTDALLSAEAGTQPYFADVPRQIAIRSYTPQEAMHVTNHCSPQRNAHPGYEGNNKAEAAEEPAE</sequence>
<evidence type="ECO:0000313" key="2">
    <source>
        <dbReference type="EMBL" id="KAF2172589.1"/>
    </source>
</evidence>